<dbReference type="Pfam" id="PF01418">
    <property type="entry name" value="HTH_6"/>
    <property type="match status" value="1"/>
</dbReference>
<dbReference type="InterPro" id="IPR009057">
    <property type="entry name" value="Homeodomain-like_sf"/>
</dbReference>
<dbReference type="RefSeq" id="WP_053946183.1">
    <property type="nucleotide sequence ID" value="NZ_CP012622.1"/>
</dbReference>
<dbReference type="InterPro" id="IPR000281">
    <property type="entry name" value="HTH_RpiR"/>
</dbReference>
<name>A0A0M3SJB1_9MOLU</name>
<reference evidence="2 3" key="1">
    <citation type="journal article" date="2015" name="Genome Announc.">
        <title>Complete Genome Sequence of Spiroplasma cantharicola CC-1T (DSM 21588), a Bacterium Isolated from Soldier Beetle (Cantharis carolinus).</title>
        <authorList>
            <person name="Lo W.S."/>
            <person name="Liu P.Y."/>
            <person name="Kuo C.H."/>
        </authorList>
    </citation>
    <scope>NUCLEOTIDE SEQUENCE [LARGE SCALE GENOMIC DNA]</scope>
    <source>
        <strain evidence="2 3">CC-1</strain>
    </source>
</reference>
<dbReference type="AlphaFoldDB" id="A0A0M3SJB1"/>
<keyword evidence="3" id="KW-1185">Reference proteome</keyword>
<protein>
    <recommendedName>
        <fullName evidence="1">HTH rpiR-type domain-containing protein</fullName>
    </recommendedName>
</protein>
<sequence>MNELLYKKIEKISKNDLNNTFKIVSQQILKDFWNNSFKKQKQLAKICNVSEATITNFSKTVSVSGYRELVIILKLEYKNNFIDIKKSKTSKISEIFINFTNFTKNTNFKIDLFKKRVLEANKEIVIMSSYETSFSSIFLSDLLNQKNYKTNIFDLSKNLNNLNQIHFLDYSYIFIFTGNETESLYNAYEFLKNKIDKNNIFILYTYLWEKNFELIDNKLFLDQKYYESNINGINFFLINLYKYLSTLIDYKN</sequence>
<dbReference type="SUPFAM" id="SSF46689">
    <property type="entry name" value="Homeodomain-like"/>
    <property type="match status" value="1"/>
</dbReference>
<dbReference type="InterPro" id="IPR036388">
    <property type="entry name" value="WH-like_DNA-bd_sf"/>
</dbReference>
<gene>
    <name evidence="2" type="ORF">SCANT_v1c05180</name>
</gene>
<dbReference type="STRING" id="362837.SCANT_v1c05180"/>
<dbReference type="KEGG" id="scj:SCANT_v1c05180"/>
<dbReference type="Gene3D" id="1.10.10.10">
    <property type="entry name" value="Winged helix-like DNA-binding domain superfamily/Winged helix DNA-binding domain"/>
    <property type="match status" value="1"/>
</dbReference>
<organism evidence="2 3">
    <name type="scientific">Spiroplasma cantharicola</name>
    <dbReference type="NCBI Taxonomy" id="362837"/>
    <lineage>
        <taxon>Bacteria</taxon>
        <taxon>Bacillati</taxon>
        <taxon>Mycoplasmatota</taxon>
        <taxon>Mollicutes</taxon>
        <taxon>Entomoplasmatales</taxon>
        <taxon>Spiroplasmataceae</taxon>
        <taxon>Spiroplasma</taxon>
    </lineage>
</organism>
<dbReference type="OrthoDB" id="388934at2"/>
<dbReference type="Proteomes" id="UP000063919">
    <property type="component" value="Chromosome"/>
</dbReference>
<dbReference type="EMBL" id="CP012622">
    <property type="protein sequence ID" value="ALD66424.1"/>
    <property type="molecule type" value="Genomic_DNA"/>
</dbReference>
<evidence type="ECO:0000313" key="2">
    <source>
        <dbReference type="EMBL" id="ALD66424.1"/>
    </source>
</evidence>
<dbReference type="GO" id="GO:0003700">
    <property type="term" value="F:DNA-binding transcription factor activity"/>
    <property type="evidence" value="ECO:0007669"/>
    <property type="project" value="InterPro"/>
</dbReference>
<proteinExistence type="predicted"/>
<evidence type="ECO:0000313" key="3">
    <source>
        <dbReference type="Proteomes" id="UP000063919"/>
    </source>
</evidence>
<feature type="domain" description="HTH rpiR-type" evidence="1">
    <location>
        <begin position="4"/>
        <end position="80"/>
    </location>
</feature>
<accession>A0A0M3SJB1</accession>
<dbReference type="PROSITE" id="PS51071">
    <property type="entry name" value="HTH_RPIR"/>
    <property type="match status" value="1"/>
</dbReference>
<dbReference type="PATRIC" id="fig|362837.3.peg.529"/>
<evidence type="ECO:0000259" key="1">
    <source>
        <dbReference type="PROSITE" id="PS51071"/>
    </source>
</evidence>